<dbReference type="RefSeq" id="WP_375839303.1">
    <property type="nucleotide sequence ID" value="NZ_JBHXOL010000177.1"/>
</dbReference>
<dbReference type="EMBL" id="JBHXPM010000088">
    <property type="protein sequence ID" value="MFD3962046.1"/>
    <property type="molecule type" value="Genomic_DNA"/>
</dbReference>
<evidence type="ECO:0000313" key="1">
    <source>
        <dbReference type="EMBL" id="MFD3962046.1"/>
    </source>
</evidence>
<dbReference type="Proteomes" id="UP001598300">
    <property type="component" value="Unassembled WGS sequence"/>
</dbReference>
<evidence type="ECO:0000313" key="2">
    <source>
        <dbReference type="Proteomes" id="UP001598300"/>
    </source>
</evidence>
<gene>
    <name evidence="1" type="ORF">ACFWR3_38920</name>
</gene>
<comment type="caution">
    <text evidence="1">The sequence shown here is derived from an EMBL/GenBank/DDBJ whole genome shotgun (WGS) entry which is preliminary data.</text>
</comment>
<organism evidence="1 2">
    <name type="scientific">Streptomyces bacillaris</name>
    <dbReference type="NCBI Taxonomy" id="68179"/>
    <lineage>
        <taxon>Bacteria</taxon>
        <taxon>Bacillati</taxon>
        <taxon>Actinomycetota</taxon>
        <taxon>Actinomycetes</taxon>
        <taxon>Kitasatosporales</taxon>
        <taxon>Streptomycetaceae</taxon>
        <taxon>Streptomyces</taxon>
    </lineage>
</organism>
<proteinExistence type="predicted"/>
<name>A0ABW6EAJ8_9ACTN</name>
<reference evidence="1 2" key="1">
    <citation type="submission" date="2024-09" db="EMBL/GenBank/DDBJ databases">
        <title>The Natural Products Discovery Center: Release of the First 8490 Sequenced Strains for Exploring Actinobacteria Biosynthetic Diversity.</title>
        <authorList>
            <person name="Kalkreuter E."/>
            <person name="Kautsar S.A."/>
            <person name="Yang D."/>
            <person name="Bader C.D."/>
            <person name="Teijaro C.N."/>
            <person name="Fluegel L."/>
            <person name="Davis C.M."/>
            <person name="Simpson J.R."/>
            <person name="Lauterbach L."/>
            <person name="Steele A.D."/>
            <person name="Gui C."/>
            <person name="Meng S."/>
            <person name="Li G."/>
            <person name="Viehrig K."/>
            <person name="Ye F."/>
            <person name="Su P."/>
            <person name="Kiefer A.F."/>
            <person name="Nichols A."/>
            <person name="Cepeda A.J."/>
            <person name="Yan W."/>
            <person name="Fan B."/>
            <person name="Jiang Y."/>
            <person name="Adhikari A."/>
            <person name="Zheng C.-J."/>
            <person name="Schuster L."/>
            <person name="Cowan T.M."/>
            <person name="Smanski M.J."/>
            <person name="Chevrette M.G."/>
            <person name="De Carvalho L.P.S."/>
            <person name="Shen B."/>
        </authorList>
    </citation>
    <scope>NUCLEOTIDE SEQUENCE [LARGE SCALE GENOMIC DNA]</scope>
    <source>
        <strain evidence="1 2">NPDC058584</strain>
    </source>
</reference>
<protein>
    <submittedName>
        <fullName evidence="1">Uncharacterized protein</fullName>
    </submittedName>
</protein>
<keyword evidence="2" id="KW-1185">Reference proteome</keyword>
<sequence length="57" mass="6739">MEEKKQIGPRITVETFKKLELLAEHFTKHNEFGRVSKDAVIEFAIKELYRDYLGKGR</sequence>
<accession>A0ABW6EAJ8</accession>